<proteinExistence type="predicted"/>
<dbReference type="AlphaFoldDB" id="A0AAN6TKU1"/>
<dbReference type="EMBL" id="MU853333">
    <property type="protein sequence ID" value="KAK4116141.1"/>
    <property type="molecule type" value="Genomic_DNA"/>
</dbReference>
<reference evidence="1" key="1">
    <citation type="journal article" date="2023" name="Mol. Phylogenet. Evol.">
        <title>Genome-scale phylogeny and comparative genomics of the fungal order Sordariales.</title>
        <authorList>
            <person name="Hensen N."/>
            <person name="Bonometti L."/>
            <person name="Westerberg I."/>
            <person name="Brannstrom I.O."/>
            <person name="Guillou S."/>
            <person name="Cros-Aarteil S."/>
            <person name="Calhoun S."/>
            <person name="Haridas S."/>
            <person name="Kuo A."/>
            <person name="Mondo S."/>
            <person name="Pangilinan J."/>
            <person name="Riley R."/>
            <person name="LaButti K."/>
            <person name="Andreopoulos B."/>
            <person name="Lipzen A."/>
            <person name="Chen C."/>
            <person name="Yan M."/>
            <person name="Daum C."/>
            <person name="Ng V."/>
            <person name="Clum A."/>
            <person name="Steindorff A."/>
            <person name="Ohm R.A."/>
            <person name="Martin F."/>
            <person name="Silar P."/>
            <person name="Natvig D.O."/>
            <person name="Lalanne C."/>
            <person name="Gautier V."/>
            <person name="Ament-Velasquez S.L."/>
            <person name="Kruys A."/>
            <person name="Hutchinson M.I."/>
            <person name="Powell A.J."/>
            <person name="Barry K."/>
            <person name="Miller A.N."/>
            <person name="Grigoriev I.V."/>
            <person name="Debuchy R."/>
            <person name="Gladieux P."/>
            <person name="Hiltunen Thoren M."/>
            <person name="Johannesson H."/>
        </authorList>
    </citation>
    <scope>NUCLEOTIDE SEQUENCE</scope>
    <source>
        <strain evidence="1">CBS 508.74</strain>
    </source>
</reference>
<protein>
    <submittedName>
        <fullName evidence="1">Uncharacterized protein</fullName>
    </submittedName>
</protein>
<name>A0AAN6TKU1_9PEZI</name>
<comment type="caution">
    <text evidence="1">The sequence shown here is derived from an EMBL/GenBank/DDBJ whole genome shotgun (WGS) entry which is preliminary data.</text>
</comment>
<sequence length="60" mass="6534">MASKEATDLQRTLGEKGQAGVKEAIKRVKLKVLVHSMSEDKVALGKLIVERPEVGVCRVC</sequence>
<dbReference type="GeneID" id="89938374"/>
<dbReference type="RefSeq" id="XP_064673711.1">
    <property type="nucleotide sequence ID" value="XM_064814249.1"/>
</dbReference>
<organism evidence="1 2">
    <name type="scientific">Canariomyces notabilis</name>
    <dbReference type="NCBI Taxonomy" id="2074819"/>
    <lineage>
        <taxon>Eukaryota</taxon>
        <taxon>Fungi</taxon>
        <taxon>Dikarya</taxon>
        <taxon>Ascomycota</taxon>
        <taxon>Pezizomycotina</taxon>
        <taxon>Sordariomycetes</taxon>
        <taxon>Sordariomycetidae</taxon>
        <taxon>Sordariales</taxon>
        <taxon>Chaetomiaceae</taxon>
        <taxon>Canariomyces</taxon>
    </lineage>
</organism>
<keyword evidence="2" id="KW-1185">Reference proteome</keyword>
<evidence type="ECO:0000313" key="2">
    <source>
        <dbReference type="Proteomes" id="UP001302812"/>
    </source>
</evidence>
<reference evidence="1" key="2">
    <citation type="submission" date="2023-05" db="EMBL/GenBank/DDBJ databases">
        <authorList>
            <consortium name="Lawrence Berkeley National Laboratory"/>
            <person name="Steindorff A."/>
            <person name="Hensen N."/>
            <person name="Bonometti L."/>
            <person name="Westerberg I."/>
            <person name="Brannstrom I.O."/>
            <person name="Guillou S."/>
            <person name="Cros-Aarteil S."/>
            <person name="Calhoun S."/>
            <person name="Haridas S."/>
            <person name="Kuo A."/>
            <person name="Mondo S."/>
            <person name="Pangilinan J."/>
            <person name="Riley R."/>
            <person name="Labutti K."/>
            <person name="Andreopoulos B."/>
            <person name="Lipzen A."/>
            <person name="Chen C."/>
            <person name="Yanf M."/>
            <person name="Daum C."/>
            <person name="Ng V."/>
            <person name="Clum A."/>
            <person name="Ohm R."/>
            <person name="Martin F."/>
            <person name="Silar P."/>
            <person name="Natvig D."/>
            <person name="Lalanne C."/>
            <person name="Gautier V."/>
            <person name="Ament-Velasquez S.L."/>
            <person name="Kruys A."/>
            <person name="Hutchinson M.I."/>
            <person name="Powell A.J."/>
            <person name="Barry K."/>
            <person name="Miller A.N."/>
            <person name="Grigoriev I.V."/>
            <person name="Debuchy R."/>
            <person name="Gladieux P."/>
            <person name="Thoren M.H."/>
            <person name="Johannesson H."/>
        </authorList>
    </citation>
    <scope>NUCLEOTIDE SEQUENCE</scope>
    <source>
        <strain evidence="1">CBS 508.74</strain>
    </source>
</reference>
<gene>
    <name evidence="1" type="ORF">N656DRAFT_774344</name>
</gene>
<evidence type="ECO:0000313" key="1">
    <source>
        <dbReference type="EMBL" id="KAK4116141.1"/>
    </source>
</evidence>
<accession>A0AAN6TKU1</accession>
<dbReference type="Proteomes" id="UP001302812">
    <property type="component" value="Unassembled WGS sequence"/>
</dbReference>